<evidence type="ECO:0000313" key="1">
    <source>
        <dbReference type="EMBL" id="TDW95852.1"/>
    </source>
</evidence>
<dbReference type="OrthoDB" id="9808702at2"/>
<dbReference type="RefSeq" id="WP_133995592.1">
    <property type="nucleotide sequence ID" value="NZ_SODV01000002.1"/>
</dbReference>
<dbReference type="Gene3D" id="3.30.160.100">
    <property type="entry name" value="Ribosome hibernation promotion factor-like"/>
    <property type="match status" value="1"/>
</dbReference>
<accession>A0A4V6Q9U7</accession>
<name>A0A4V6Q9U7_9BACT</name>
<sequence length="109" mass="12677">MNVNIQTVRFDADSKLLDHVSKKVRKLDNFHDRITAVEVFLKLDNVVHQIKDKIAEIRVLVPRHEFFVKQSSKSFEASFDSALESLITQIKRQKEKTKMMVPLVVPTNE</sequence>
<dbReference type="Proteomes" id="UP000294498">
    <property type="component" value="Unassembled WGS sequence"/>
</dbReference>
<reference evidence="1 2" key="1">
    <citation type="submission" date="2019-03" db="EMBL/GenBank/DDBJ databases">
        <title>Genomic Encyclopedia of Type Strains, Phase IV (KMG-IV): sequencing the most valuable type-strain genomes for metagenomic binning, comparative biology and taxonomic classification.</title>
        <authorList>
            <person name="Goeker M."/>
        </authorList>
    </citation>
    <scope>NUCLEOTIDE SEQUENCE [LARGE SCALE GENOMIC DNA]</scope>
    <source>
        <strain evidence="1 2">DSM 100059</strain>
    </source>
</reference>
<protein>
    <submittedName>
        <fullName evidence="1">Putative sigma-54 modulation protein</fullName>
    </submittedName>
</protein>
<dbReference type="AlphaFoldDB" id="A0A4V6Q9U7"/>
<dbReference type="InterPro" id="IPR003489">
    <property type="entry name" value="RHF/RaiA"/>
</dbReference>
<dbReference type="InterPro" id="IPR036567">
    <property type="entry name" value="RHF-like"/>
</dbReference>
<evidence type="ECO:0000313" key="2">
    <source>
        <dbReference type="Proteomes" id="UP000294498"/>
    </source>
</evidence>
<dbReference type="Pfam" id="PF02482">
    <property type="entry name" value="Ribosomal_S30AE"/>
    <property type="match status" value="1"/>
</dbReference>
<gene>
    <name evidence="1" type="ORF">EDB95_3667</name>
</gene>
<dbReference type="EMBL" id="SODV01000002">
    <property type="protein sequence ID" value="TDW95852.1"/>
    <property type="molecule type" value="Genomic_DNA"/>
</dbReference>
<keyword evidence="2" id="KW-1185">Reference proteome</keyword>
<organism evidence="1 2">
    <name type="scientific">Dinghuibacter silviterrae</name>
    <dbReference type="NCBI Taxonomy" id="1539049"/>
    <lineage>
        <taxon>Bacteria</taxon>
        <taxon>Pseudomonadati</taxon>
        <taxon>Bacteroidota</taxon>
        <taxon>Chitinophagia</taxon>
        <taxon>Chitinophagales</taxon>
        <taxon>Chitinophagaceae</taxon>
        <taxon>Dinghuibacter</taxon>
    </lineage>
</organism>
<dbReference type="SUPFAM" id="SSF69754">
    <property type="entry name" value="Ribosome binding protein Y (YfiA homologue)"/>
    <property type="match status" value="1"/>
</dbReference>
<comment type="caution">
    <text evidence="1">The sequence shown here is derived from an EMBL/GenBank/DDBJ whole genome shotgun (WGS) entry which is preliminary data.</text>
</comment>
<proteinExistence type="predicted"/>